<dbReference type="GO" id="GO:0006449">
    <property type="term" value="P:regulation of translational termination"/>
    <property type="evidence" value="ECO:0007669"/>
    <property type="project" value="TreeGrafter"/>
</dbReference>
<keyword evidence="2" id="KW-1185">Reference proteome</keyword>
<gene>
    <name evidence="1" type="ORF">X975_18713</name>
</gene>
<dbReference type="PANTHER" id="PTHR12117:SF0">
    <property type="entry name" value="PROLYL 3-HYDROXYLASE OGFOD1"/>
    <property type="match status" value="1"/>
</dbReference>
<evidence type="ECO:0000313" key="1">
    <source>
        <dbReference type="EMBL" id="KFM82495.1"/>
    </source>
</evidence>
<dbReference type="PANTHER" id="PTHR12117">
    <property type="entry name" value="HISTONE ACETYLTRANSFERASE COMPLEX"/>
    <property type="match status" value="1"/>
</dbReference>
<dbReference type="GO" id="GO:0005737">
    <property type="term" value="C:cytoplasm"/>
    <property type="evidence" value="ECO:0007669"/>
    <property type="project" value="TreeGrafter"/>
</dbReference>
<name>A0A087UYQ6_STEMI</name>
<feature type="non-terminal residue" evidence="1">
    <location>
        <position position="168"/>
    </location>
</feature>
<evidence type="ECO:0000313" key="2">
    <source>
        <dbReference type="Proteomes" id="UP000054359"/>
    </source>
</evidence>
<sequence length="168" mass="19505">MEHQNKKHRLEQTSYVKRKKKGEVLTLDASINDVYMESSFITSISGAFCRKEAENYDNGAKIVNEPFTCCVLPNFIKSDDYLIKLKNDICRLEMDDKVNDLYQFKQSKDLGSCSSRSVSVLKKLLYEDCLEWMKKVTNIDLTDKIDMSCSLYSYTDHLLCHDDELEGR</sequence>
<proteinExistence type="predicted"/>
<organism evidence="1 2">
    <name type="scientific">Stegodyphus mimosarum</name>
    <name type="common">African social velvet spider</name>
    <dbReference type="NCBI Taxonomy" id="407821"/>
    <lineage>
        <taxon>Eukaryota</taxon>
        <taxon>Metazoa</taxon>
        <taxon>Ecdysozoa</taxon>
        <taxon>Arthropoda</taxon>
        <taxon>Chelicerata</taxon>
        <taxon>Arachnida</taxon>
        <taxon>Araneae</taxon>
        <taxon>Araneomorphae</taxon>
        <taxon>Entelegynae</taxon>
        <taxon>Eresoidea</taxon>
        <taxon>Eresidae</taxon>
        <taxon>Stegodyphus</taxon>
    </lineage>
</organism>
<dbReference type="STRING" id="407821.A0A087UYQ6"/>
<dbReference type="AlphaFoldDB" id="A0A087UYQ6"/>
<dbReference type="GO" id="GO:0031543">
    <property type="term" value="F:peptidyl-proline dioxygenase activity"/>
    <property type="evidence" value="ECO:0007669"/>
    <property type="project" value="TreeGrafter"/>
</dbReference>
<dbReference type="OrthoDB" id="6422766at2759"/>
<dbReference type="Proteomes" id="UP000054359">
    <property type="component" value="Unassembled WGS sequence"/>
</dbReference>
<dbReference type="InterPro" id="IPR051842">
    <property type="entry name" value="uS12_prolyl_hydroxylase"/>
</dbReference>
<dbReference type="EMBL" id="KK122321">
    <property type="protein sequence ID" value="KFM82495.1"/>
    <property type="molecule type" value="Genomic_DNA"/>
</dbReference>
<reference evidence="1 2" key="1">
    <citation type="submission" date="2013-11" db="EMBL/GenBank/DDBJ databases">
        <title>Genome sequencing of Stegodyphus mimosarum.</title>
        <authorList>
            <person name="Bechsgaard J."/>
        </authorList>
    </citation>
    <scope>NUCLEOTIDE SEQUENCE [LARGE SCALE GENOMIC DNA]</scope>
</reference>
<accession>A0A087UYQ6</accession>
<protein>
    <submittedName>
        <fullName evidence="1">2-oxoglutarate and iron-dependent oxygenase domain-containing protein 1</fullName>
    </submittedName>
</protein>
<dbReference type="Gene3D" id="2.60.120.620">
    <property type="entry name" value="q2cbj1_9rhob like domain"/>
    <property type="match status" value="1"/>
</dbReference>